<dbReference type="SUPFAM" id="SSF69572">
    <property type="entry name" value="Activating enzymes of the ubiquitin-like proteins"/>
    <property type="match status" value="1"/>
</dbReference>
<evidence type="ECO:0000313" key="3">
    <source>
        <dbReference type="Proteomes" id="UP001186047"/>
    </source>
</evidence>
<protein>
    <submittedName>
        <fullName evidence="2">ThiF family adenylyltransferase</fullName>
    </submittedName>
</protein>
<dbReference type="EMBL" id="JAWHVL010000001">
    <property type="protein sequence ID" value="MDV2631290.1"/>
    <property type="molecule type" value="Genomic_DNA"/>
</dbReference>
<name>A0AAE4NPD9_9LACT</name>
<dbReference type="PANTHER" id="PTHR43267:SF1">
    <property type="entry name" value="TRNA THREONYLCARBAMOYLADENOSINE DEHYDRATASE"/>
    <property type="match status" value="1"/>
</dbReference>
<feature type="domain" description="THIF-type NAD/FAD binding fold" evidence="1">
    <location>
        <begin position="97"/>
        <end position="246"/>
    </location>
</feature>
<organism evidence="2 3">
    <name type="scientific">Lactococcus lactis</name>
    <dbReference type="NCBI Taxonomy" id="1358"/>
    <lineage>
        <taxon>Bacteria</taxon>
        <taxon>Bacillati</taxon>
        <taxon>Bacillota</taxon>
        <taxon>Bacilli</taxon>
        <taxon>Lactobacillales</taxon>
        <taxon>Streptococcaceae</taxon>
        <taxon>Lactococcus</taxon>
    </lineage>
</organism>
<proteinExistence type="predicted"/>
<dbReference type="RefSeq" id="WP_231101861.1">
    <property type="nucleotide sequence ID" value="NZ_JAUCAR010000030.1"/>
</dbReference>
<dbReference type="Gene3D" id="3.40.50.720">
    <property type="entry name" value="NAD(P)-binding Rossmann-like Domain"/>
    <property type="match status" value="1"/>
</dbReference>
<dbReference type="InterPro" id="IPR035985">
    <property type="entry name" value="Ubiquitin-activating_enz"/>
</dbReference>
<keyword evidence="2" id="KW-0548">Nucleotidyltransferase</keyword>
<evidence type="ECO:0000313" key="2">
    <source>
        <dbReference type="EMBL" id="MDV2631290.1"/>
    </source>
</evidence>
<sequence>MKLKETVSVTYNGTVEKLIIKNGAKEYDIIDPNKTYYRQLENAQDLKVEKELEEFLKSKNLISPNFVGDGQIIENDRTRKYFEDKGISGINLLNKDINRIFLKNIIVIGCGGIGTVVLDNLVRAGFRKFTIIDFDKVEKSNLNRQLFYTVEDVGGTKIEILKNKIREISPSSQITGVKRYISEKKDLLEILSVGDSLVINCADSPANIEKIISECSVEKSLPFISAFVGVETGTVTPIYDKDNFLKEEEFTDNYLPLKGSIPMTNMITGAFLSKIVFDYLFRDFLNSDYSFYSEHIINFEKLSVTNYE</sequence>
<evidence type="ECO:0000259" key="1">
    <source>
        <dbReference type="Pfam" id="PF00899"/>
    </source>
</evidence>
<reference evidence="2" key="1">
    <citation type="submission" date="2023-10" db="EMBL/GenBank/DDBJ databases">
        <title>Production of high quality cheese from raw caw milk (raw cheese).</title>
        <authorList>
            <person name="Samouris G."/>
        </authorList>
    </citation>
    <scope>NUCLEOTIDE SEQUENCE</scope>
    <source>
        <strain evidence="2">M17-3</strain>
    </source>
</reference>
<dbReference type="Proteomes" id="UP001186047">
    <property type="component" value="Unassembled WGS sequence"/>
</dbReference>
<comment type="caution">
    <text evidence="2">The sequence shown here is derived from an EMBL/GenBank/DDBJ whole genome shotgun (WGS) entry which is preliminary data.</text>
</comment>
<dbReference type="GO" id="GO:0016779">
    <property type="term" value="F:nucleotidyltransferase activity"/>
    <property type="evidence" value="ECO:0007669"/>
    <property type="project" value="UniProtKB-KW"/>
</dbReference>
<dbReference type="GO" id="GO:0061504">
    <property type="term" value="P:cyclic threonylcarbamoyladenosine biosynthetic process"/>
    <property type="evidence" value="ECO:0007669"/>
    <property type="project" value="TreeGrafter"/>
</dbReference>
<dbReference type="GO" id="GO:0008641">
    <property type="term" value="F:ubiquitin-like modifier activating enzyme activity"/>
    <property type="evidence" value="ECO:0007669"/>
    <property type="project" value="InterPro"/>
</dbReference>
<dbReference type="GO" id="GO:0061503">
    <property type="term" value="F:tRNA threonylcarbamoyladenosine dehydratase"/>
    <property type="evidence" value="ECO:0007669"/>
    <property type="project" value="TreeGrafter"/>
</dbReference>
<accession>A0AAE4NPD9</accession>
<dbReference type="InterPro" id="IPR045886">
    <property type="entry name" value="ThiF/MoeB/HesA"/>
</dbReference>
<dbReference type="PANTHER" id="PTHR43267">
    <property type="entry name" value="TRNA THREONYLCARBAMOYLADENOSINE DEHYDRATASE"/>
    <property type="match status" value="1"/>
</dbReference>
<keyword evidence="2" id="KW-0808">Transferase</keyword>
<dbReference type="Pfam" id="PF00899">
    <property type="entry name" value="ThiF"/>
    <property type="match status" value="1"/>
</dbReference>
<gene>
    <name evidence="2" type="ORF">RZO31_00140</name>
</gene>
<dbReference type="InterPro" id="IPR000594">
    <property type="entry name" value="ThiF_NAD_FAD-bd"/>
</dbReference>
<dbReference type="AlphaFoldDB" id="A0AAE4NPD9"/>